<proteinExistence type="predicted"/>
<evidence type="ECO:0000313" key="6">
    <source>
        <dbReference type="Proteomes" id="UP000552241"/>
    </source>
</evidence>
<evidence type="ECO:0000259" key="4">
    <source>
        <dbReference type="Pfam" id="PF18962"/>
    </source>
</evidence>
<organism evidence="5 6">
    <name type="scientific">Moheibacter lacus</name>
    <dbReference type="NCBI Taxonomy" id="2745851"/>
    <lineage>
        <taxon>Bacteria</taxon>
        <taxon>Pseudomonadati</taxon>
        <taxon>Bacteroidota</taxon>
        <taxon>Flavobacteriia</taxon>
        <taxon>Flavobacteriales</taxon>
        <taxon>Weeksellaceae</taxon>
        <taxon>Moheibacter</taxon>
    </lineage>
</organism>
<dbReference type="Proteomes" id="UP000552241">
    <property type="component" value="Unassembled WGS sequence"/>
</dbReference>
<feature type="domain" description="Secretion system C-terminal sorting" evidence="4">
    <location>
        <begin position="197"/>
        <end position="256"/>
    </location>
</feature>
<comment type="caution">
    <text evidence="5">The sequence shown here is derived from an EMBL/GenBank/DDBJ whole genome shotgun (WGS) entry which is preliminary data.</text>
</comment>
<evidence type="ECO:0000256" key="1">
    <source>
        <dbReference type="ARBA" id="ARBA00022729"/>
    </source>
</evidence>
<feature type="chain" id="PRO_5032299060" evidence="3">
    <location>
        <begin position="19"/>
        <end position="258"/>
    </location>
</feature>
<dbReference type="InterPro" id="IPR026444">
    <property type="entry name" value="Secre_tail"/>
</dbReference>
<gene>
    <name evidence="5" type="ORF">HU137_03750</name>
</gene>
<dbReference type="SUPFAM" id="SSF49785">
    <property type="entry name" value="Galactose-binding domain-like"/>
    <property type="match status" value="1"/>
</dbReference>
<feature type="signal peptide" evidence="3">
    <location>
        <begin position="1"/>
        <end position="18"/>
    </location>
</feature>
<sequence length="258" mass="28133">MKKIFTFLTVLAAITLSAQTNLVPNHSFENWADGKPVDWYVPNSAIIAQSSEAQDGSSSTSITAPDSGNTQISPLNDIAVEQGVTYVFSGWYLDNAPDARFRYWAQFRNADGDTGPNPLQMEGYSEDSPEWVFFTAEGMPNAGADVIRAGLRTYHNDNVGGGVVLMDNIMVYDKSTMSVADLNNFADQVKMNTVVTNKLTLQLPQRATVNIYTMEGRLVSSNRVDNGGSVDTSAMTKGIYVVKVTNGYATTTQKIVKK</sequence>
<reference evidence="5 6" key="1">
    <citation type="submission" date="2020-07" db="EMBL/GenBank/DDBJ databases">
        <title>Moheibacter lacus sp. nov., a member of the family Flavobacteriaceae isolated from freshwater lake sediment.</title>
        <authorList>
            <person name="Liu Y."/>
        </authorList>
    </citation>
    <scope>NUCLEOTIDE SEQUENCE [LARGE SCALE GENOMIC DNA]</scope>
    <source>
        <strain evidence="5 6">BDHS18</strain>
    </source>
</reference>
<protein>
    <submittedName>
        <fullName evidence="5">T9SS type A sorting domain-containing protein</fullName>
    </submittedName>
</protein>
<dbReference type="RefSeq" id="WP_182042463.1">
    <property type="nucleotide sequence ID" value="NZ_JACDZE010000001.1"/>
</dbReference>
<feature type="region of interest" description="Disordered" evidence="2">
    <location>
        <begin position="51"/>
        <end position="70"/>
    </location>
</feature>
<accession>A0A838ZRF5</accession>
<keyword evidence="6" id="KW-1185">Reference proteome</keyword>
<dbReference type="Pfam" id="PF18962">
    <property type="entry name" value="Por_Secre_tail"/>
    <property type="match status" value="1"/>
</dbReference>
<evidence type="ECO:0000256" key="2">
    <source>
        <dbReference type="SAM" id="MobiDB-lite"/>
    </source>
</evidence>
<evidence type="ECO:0000313" key="5">
    <source>
        <dbReference type="EMBL" id="MBA5628883.1"/>
    </source>
</evidence>
<keyword evidence="1 3" id="KW-0732">Signal</keyword>
<dbReference type="InterPro" id="IPR008979">
    <property type="entry name" value="Galactose-bd-like_sf"/>
</dbReference>
<name>A0A838ZRF5_9FLAO</name>
<dbReference type="EMBL" id="JACDZE010000001">
    <property type="protein sequence ID" value="MBA5628883.1"/>
    <property type="molecule type" value="Genomic_DNA"/>
</dbReference>
<dbReference type="Gene3D" id="2.60.120.260">
    <property type="entry name" value="Galactose-binding domain-like"/>
    <property type="match status" value="1"/>
</dbReference>
<evidence type="ECO:0000256" key="3">
    <source>
        <dbReference type="SAM" id="SignalP"/>
    </source>
</evidence>
<dbReference type="NCBIfam" id="TIGR04183">
    <property type="entry name" value="Por_Secre_tail"/>
    <property type="match status" value="1"/>
</dbReference>
<dbReference type="AlphaFoldDB" id="A0A838ZRF5"/>